<comment type="caution">
    <text evidence="10">The sequence shown here is derived from an EMBL/GenBank/DDBJ whole genome shotgun (WGS) entry which is preliminary data.</text>
</comment>
<dbReference type="RefSeq" id="WP_060585622.1">
    <property type="nucleotide sequence ID" value="NZ_CP013067.1"/>
</dbReference>
<evidence type="ECO:0000256" key="1">
    <source>
        <dbReference type="ARBA" id="ARBA00000085"/>
    </source>
</evidence>
<dbReference type="PROSITE" id="PS50109">
    <property type="entry name" value="HIS_KIN"/>
    <property type="match status" value="1"/>
</dbReference>
<dbReference type="Gene3D" id="3.30.565.10">
    <property type="entry name" value="Histidine kinase-like ATPase, C-terminal domain"/>
    <property type="match status" value="1"/>
</dbReference>
<dbReference type="Gene3D" id="3.30.450.20">
    <property type="entry name" value="PAS domain"/>
    <property type="match status" value="1"/>
</dbReference>
<dbReference type="InterPro" id="IPR000700">
    <property type="entry name" value="PAS-assoc_C"/>
</dbReference>
<evidence type="ECO:0000256" key="2">
    <source>
        <dbReference type="ARBA" id="ARBA00012438"/>
    </source>
</evidence>
<evidence type="ECO:0000313" key="10">
    <source>
        <dbReference type="EMBL" id="MBZ6066653.1"/>
    </source>
</evidence>
<dbReference type="PANTHER" id="PTHR43047:SF64">
    <property type="entry name" value="HISTIDINE KINASE CONTAINING CHEY-HOMOLOGOUS RECEIVER DOMAIN AND PAS DOMAIN-RELATED"/>
    <property type="match status" value="1"/>
</dbReference>
<dbReference type="Pfam" id="PF00072">
    <property type="entry name" value="Response_reg"/>
    <property type="match status" value="1"/>
</dbReference>
<keyword evidence="5" id="KW-0418">Kinase</keyword>
<dbReference type="InterPro" id="IPR003661">
    <property type="entry name" value="HisK_dim/P_dom"/>
</dbReference>
<reference evidence="10 11" key="1">
    <citation type="submission" date="2021-09" db="EMBL/GenBank/DDBJ databases">
        <title>Aeromonas schubertii isolated from Asian sea bass.</title>
        <authorList>
            <person name="Pinpimai K."/>
        </authorList>
    </citation>
    <scope>NUCLEOTIDE SEQUENCE [LARGE SCALE GENOMIC DNA]</scope>
    <source>
        <strain evidence="10 11">CHULA2021a</strain>
    </source>
</reference>
<proteinExistence type="predicted"/>
<dbReference type="InterPro" id="IPR005467">
    <property type="entry name" value="His_kinase_dom"/>
</dbReference>
<dbReference type="Pfam" id="PF00512">
    <property type="entry name" value="HisKA"/>
    <property type="match status" value="1"/>
</dbReference>
<dbReference type="CDD" id="cd16922">
    <property type="entry name" value="HATPase_EvgS-ArcB-TorS-like"/>
    <property type="match status" value="1"/>
</dbReference>
<dbReference type="InterPro" id="IPR035965">
    <property type="entry name" value="PAS-like_dom_sf"/>
</dbReference>
<dbReference type="PROSITE" id="PS50113">
    <property type="entry name" value="PAC"/>
    <property type="match status" value="1"/>
</dbReference>
<dbReference type="Gene3D" id="1.10.287.130">
    <property type="match status" value="1"/>
</dbReference>
<dbReference type="Gene3D" id="3.40.50.2300">
    <property type="match status" value="1"/>
</dbReference>
<dbReference type="SMART" id="SM00448">
    <property type="entry name" value="REC"/>
    <property type="match status" value="1"/>
</dbReference>
<dbReference type="SUPFAM" id="SSF55785">
    <property type="entry name" value="PYP-like sensor domain (PAS domain)"/>
    <property type="match status" value="1"/>
</dbReference>
<dbReference type="SMART" id="SM00388">
    <property type="entry name" value="HisKA"/>
    <property type="match status" value="1"/>
</dbReference>
<evidence type="ECO:0000256" key="6">
    <source>
        <dbReference type="PROSITE-ProRule" id="PRU00169"/>
    </source>
</evidence>
<dbReference type="PANTHER" id="PTHR43047">
    <property type="entry name" value="TWO-COMPONENT HISTIDINE PROTEIN KINASE"/>
    <property type="match status" value="1"/>
</dbReference>
<dbReference type="Pfam" id="PF02518">
    <property type="entry name" value="HATPase_c"/>
    <property type="match status" value="1"/>
</dbReference>
<keyword evidence="3 6" id="KW-0597">Phosphoprotein</keyword>
<dbReference type="EC" id="2.7.13.3" evidence="2"/>
<feature type="domain" description="PAC" evidence="9">
    <location>
        <begin position="258"/>
        <end position="322"/>
    </location>
</feature>
<feature type="domain" description="Response regulatory" evidence="8">
    <location>
        <begin position="576"/>
        <end position="690"/>
    </location>
</feature>
<evidence type="ECO:0000256" key="4">
    <source>
        <dbReference type="ARBA" id="ARBA00022679"/>
    </source>
</evidence>
<evidence type="ECO:0000256" key="5">
    <source>
        <dbReference type="ARBA" id="ARBA00022777"/>
    </source>
</evidence>
<dbReference type="CDD" id="cd00082">
    <property type="entry name" value="HisKA"/>
    <property type="match status" value="1"/>
</dbReference>
<evidence type="ECO:0000259" key="9">
    <source>
        <dbReference type="PROSITE" id="PS50113"/>
    </source>
</evidence>
<dbReference type="SUPFAM" id="SSF55874">
    <property type="entry name" value="ATPase domain of HSP90 chaperone/DNA topoisomerase II/histidine kinase"/>
    <property type="match status" value="1"/>
</dbReference>
<dbReference type="InterPro" id="IPR004358">
    <property type="entry name" value="Sig_transdc_His_kin-like_C"/>
</dbReference>
<dbReference type="InterPro" id="IPR001789">
    <property type="entry name" value="Sig_transdc_resp-reg_receiver"/>
</dbReference>
<gene>
    <name evidence="10" type="ORF">LA374_10600</name>
</gene>
<dbReference type="PRINTS" id="PR00344">
    <property type="entry name" value="BCTRLSENSOR"/>
</dbReference>
<evidence type="ECO:0000259" key="8">
    <source>
        <dbReference type="PROSITE" id="PS50110"/>
    </source>
</evidence>
<evidence type="ECO:0000313" key="11">
    <source>
        <dbReference type="Proteomes" id="UP000774958"/>
    </source>
</evidence>
<dbReference type="InterPro" id="IPR011006">
    <property type="entry name" value="CheY-like_superfamily"/>
</dbReference>
<dbReference type="EMBL" id="JAIRBT010000012">
    <property type="protein sequence ID" value="MBZ6066653.1"/>
    <property type="molecule type" value="Genomic_DNA"/>
</dbReference>
<feature type="modified residue" description="4-aspartylphosphate" evidence="6">
    <location>
        <position position="625"/>
    </location>
</feature>
<dbReference type="InterPro" id="IPR000014">
    <property type="entry name" value="PAS"/>
</dbReference>
<evidence type="ECO:0000259" key="7">
    <source>
        <dbReference type="PROSITE" id="PS50109"/>
    </source>
</evidence>
<dbReference type="InterPro" id="IPR036890">
    <property type="entry name" value="HATPase_C_sf"/>
</dbReference>
<dbReference type="InterPro" id="IPR036097">
    <property type="entry name" value="HisK_dim/P_sf"/>
</dbReference>
<dbReference type="SUPFAM" id="SSF47384">
    <property type="entry name" value="Homodimeric domain of signal transducing histidine kinase"/>
    <property type="match status" value="1"/>
</dbReference>
<name>A0ABS7VBA4_9GAMM</name>
<dbReference type="InterPro" id="IPR003594">
    <property type="entry name" value="HATPase_dom"/>
</dbReference>
<dbReference type="SMART" id="SM00387">
    <property type="entry name" value="HATPase_c"/>
    <property type="match status" value="1"/>
</dbReference>
<organism evidence="10 11">
    <name type="scientific">Aeromonas schubertii</name>
    <dbReference type="NCBI Taxonomy" id="652"/>
    <lineage>
        <taxon>Bacteria</taxon>
        <taxon>Pseudomonadati</taxon>
        <taxon>Pseudomonadota</taxon>
        <taxon>Gammaproteobacteria</taxon>
        <taxon>Aeromonadales</taxon>
        <taxon>Aeromonadaceae</taxon>
        <taxon>Aeromonas</taxon>
    </lineage>
</organism>
<sequence length="695" mass="76729">MTHHDSQEMLGERLQATLAELARTQDRESHYRSESETLLRGIAALADAQDQDAVLAGLIGVLQPFIGFEAAIVLTVGPSVCTPIFGSDGEHSPAYWPLGRAFERALGGETLVLYEPALLPDFLPVAEDPRWRSVLVTGLSVPGFEGLLLCRHSRPGALDLKSKAALQRCRPLISQALVNIAYRSRLQEQVRLKTQALQASKARFRNFAGMASDWFWECDAEHRLRYISTPDQKEPALSQNLMGMSLLELPLILHEGEQDYQQQLVRLEPVRGLRAAMRRREGLVWLELNAQPGFDEGGRFVGYRGTARDISPQIRREQELSAARDSAQAASLAKSRFLAMMTHEIRSPMNAVLGMLDLLHSAPLAEEQRALLGHATHSARLLQTIIDDVLDLSKIESGTLQIHCEEMDIRALCQLNLASLYQQGREKGVDIALTVAPHVPERLFGDPVRLSQIIGNLVGNALKFTEQGHVSITLEWHQERLYVTVDDSGIGIDEAQVERLFEPFVQGDNSSSRSYEGAGLGLAICKRLVHQMGGEIGVQSQPGRGSRFWFELPGLSLSCEQHASEPSPEGPVRPLDVLVVEDNRVNQLVVSLMLQKLVSGVRVCDSGVEAIEQVVLTRPDLIFMDMRMPQMDGLEATRRLRRLGYDGVIVALTANAMSDDRDACLAAGMDHFLAKPISLSQLRGCIDTFFPGLGG</sequence>
<comment type="catalytic activity">
    <reaction evidence="1">
        <text>ATP + protein L-histidine = ADP + protein N-phospho-L-histidine.</text>
        <dbReference type="EC" id="2.7.13.3"/>
    </reaction>
</comment>
<feature type="domain" description="Histidine kinase" evidence="7">
    <location>
        <begin position="340"/>
        <end position="556"/>
    </location>
</feature>
<evidence type="ECO:0000256" key="3">
    <source>
        <dbReference type="ARBA" id="ARBA00022553"/>
    </source>
</evidence>
<dbReference type="PROSITE" id="PS50110">
    <property type="entry name" value="RESPONSE_REGULATORY"/>
    <property type="match status" value="1"/>
</dbReference>
<keyword evidence="4" id="KW-0808">Transferase</keyword>
<dbReference type="Proteomes" id="UP000774958">
    <property type="component" value="Unassembled WGS sequence"/>
</dbReference>
<dbReference type="CDD" id="cd00130">
    <property type="entry name" value="PAS"/>
    <property type="match status" value="1"/>
</dbReference>
<dbReference type="CDD" id="cd17546">
    <property type="entry name" value="REC_hyHK_CKI1_RcsC-like"/>
    <property type="match status" value="1"/>
</dbReference>
<protein>
    <recommendedName>
        <fullName evidence="2">histidine kinase</fullName>
        <ecNumber evidence="2">2.7.13.3</ecNumber>
    </recommendedName>
</protein>
<accession>A0ABS7VBA4</accession>
<keyword evidence="11" id="KW-1185">Reference proteome</keyword>
<dbReference type="SUPFAM" id="SSF52172">
    <property type="entry name" value="CheY-like"/>
    <property type="match status" value="1"/>
</dbReference>